<organism evidence="2 3">
    <name type="scientific">Laetiporus sulphureus 93-53</name>
    <dbReference type="NCBI Taxonomy" id="1314785"/>
    <lineage>
        <taxon>Eukaryota</taxon>
        <taxon>Fungi</taxon>
        <taxon>Dikarya</taxon>
        <taxon>Basidiomycota</taxon>
        <taxon>Agaricomycotina</taxon>
        <taxon>Agaricomycetes</taxon>
        <taxon>Polyporales</taxon>
        <taxon>Laetiporus</taxon>
    </lineage>
</organism>
<dbReference type="Proteomes" id="UP000076871">
    <property type="component" value="Unassembled WGS sequence"/>
</dbReference>
<dbReference type="RefSeq" id="XP_040762050.1">
    <property type="nucleotide sequence ID" value="XM_040912871.1"/>
</dbReference>
<evidence type="ECO:0000256" key="1">
    <source>
        <dbReference type="SAM" id="MobiDB-lite"/>
    </source>
</evidence>
<feature type="compositionally biased region" description="Basic and acidic residues" evidence="1">
    <location>
        <begin position="194"/>
        <end position="206"/>
    </location>
</feature>
<feature type="region of interest" description="Disordered" evidence="1">
    <location>
        <begin position="189"/>
        <end position="240"/>
    </location>
</feature>
<dbReference type="GeneID" id="63829899"/>
<keyword evidence="3" id="KW-1185">Reference proteome</keyword>
<gene>
    <name evidence="2" type="ORF">LAESUDRAFT_761167</name>
</gene>
<dbReference type="EMBL" id="KV427637">
    <property type="protein sequence ID" value="KZT04310.1"/>
    <property type="molecule type" value="Genomic_DNA"/>
</dbReference>
<accession>A0A165D883</accession>
<protein>
    <submittedName>
        <fullName evidence="2">Uncharacterized protein</fullName>
    </submittedName>
</protein>
<feature type="region of interest" description="Disordered" evidence="1">
    <location>
        <begin position="24"/>
        <end position="89"/>
    </location>
</feature>
<evidence type="ECO:0000313" key="2">
    <source>
        <dbReference type="EMBL" id="KZT04310.1"/>
    </source>
</evidence>
<proteinExistence type="predicted"/>
<dbReference type="InParanoid" id="A0A165D883"/>
<sequence length="240" mass="26307">MPEPEPILLSPLRAHDMVVEPFNNGSGPEVAYPDIDFAGGRPDTGTEASESLQYTPRPHAPVPFDCLENEGNENEDRRLSETVKQSDAKPIQVAKASGWLAQIKTAVTRSACQATASAITKQPIDTDDIQLMPTLMQRRTHHPSQLPSASPLRLSLKTQVHNMGTSKSQKTTWEWNEESAVQDTIKNQAKNATTHREAKKASDKFLEATTGNEPKQRGDEGQGPLDGPRGEASEEYVVVE</sequence>
<evidence type="ECO:0000313" key="3">
    <source>
        <dbReference type="Proteomes" id="UP000076871"/>
    </source>
</evidence>
<dbReference type="AlphaFoldDB" id="A0A165D883"/>
<feature type="compositionally biased region" description="Basic and acidic residues" evidence="1">
    <location>
        <begin position="74"/>
        <end position="87"/>
    </location>
</feature>
<name>A0A165D883_9APHY</name>
<reference evidence="2 3" key="1">
    <citation type="journal article" date="2016" name="Mol. Biol. Evol.">
        <title>Comparative Genomics of Early-Diverging Mushroom-Forming Fungi Provides Insights into the Origins of Lignocellulose Decay Capabilities.</title>
        <authorList>
            <person name="Nagy L.G."/>
            <person name="Riley R."/>
            <person name="Tritt A."/>
            <person name="Adam C."/>
            <person name="Daum C."/>
            <person name="Floudas D."/>
            <person name="Sun H."/>
            <person name="Yadav J.S."/>
            <person name="Pangilinan J."/>
            <person name="Larsson K.H."/>
            <person name="Matsuura K."/>
            <person name="Barry K."/>
            <person name="Labutti K."/>
            <person name="Kuo R."/>
            <person name="Ohm R.A."/>
            <person name="Bhattacharya S.S."/>
            <person name="Shirouzu T."/>
            <person name="Yoshinaga Y."/>
            <person name="Martin F.M."/>
            <person name="Grigoriev I.V."/>
            <person name="Hibbett D.S."/>
        </authorList>
    </citation>
    <scope>NUCLEOTIDE SEQUENCE [LARGE SCALE GENOMIC DNA]</scope>
    <source>
        <strain evidence="2 3">93-53</strain>
    </source>
</reference>